<dbReference type="SUPFAM" id="SSF56601">
    <property type="entry name" value="beta-lactamase/transpeptidase-like"/>
    <property type="match status" value="1"/>
</dbReference>
<reference evidence="3 4" key="1">
    <citation type="submission" date="2016-10" db="EMBL/GenBank/DDBJ databases">
        <authorList>
            <person name="de Groot N.N."/>
        </authorList>
    </citation>
    <scope>NUCLEOTIDE SEQUENCE [LARGE SCALE GENOMIC DNA]</scope>
    <source>
        <strain evidence="3 4">Nl14</strain>
    </source>
</reference>
<dbReference type="GO" id="GO:0000270">
    <property type="term" value="P:peptidoglycan metabolic process"/>
    <property type="evidence" value="ECO:0007669"/>
    <property type="project" value="TreeGrafter"/>
</dbReference>
<dbReference type="GO" id="GO:0004185">
    <property type="term" value="F:serine-type carboxypeptidase activity"/>
    <property type="evidence" value="ECO:0007669"/>
    <property type="project" value="InterPro"/>
</dbReference>
<protein>
    <submittedName>
        <fullName evidence="3">D-alanyl-D-alanine carboxypeptidase / D-alanyl-D-alanine-endopeptidase (Penicillin-binding protein 4)</fullName>
    </submittedName>
</protein>
<evidence type="ECO:0000256" key="1">
    <source>
        <dbReference type="ARBA" id="ARBA00006096"/>
    </source>
</evidence>
<dbReference type="Proteomes" id="UP000182649">
    <property type="component" value="Unassembled WGS sequence"/>
</dbReference>
<keyword evidence="3" id="KW-0121">Carboxypeptidase</keyword>
<evidence type="ECO:0000256" key="2">
    <source>
        <dbReference type="ARBA" id="ARBA00022801"/>
    </source>
</evidence>
<dbReference type="Pfam" id="PF02113">
    <property type="entry name" value="Peptidase_S13"/>
    <property type="match status" value="2"/>
</dbReference>
<organism evidence="3 4">
    <name type="scientific">Nitrosospira multiformis</name>
    <dbReference type="NCBI Taxonomy" id="1231"/>
    <lineage>
        <taxon>Bacteria</taxon>
        <taxon>Pseudomonadati</taxon>
        <taxon>Pseudomonadota</taxon>
        <taxon>Betaproteobacteria</taxon>
        <taxon>Nitrosomonadales</taxon>
        <taxon>Nitrosomonadaceae</taxon>
        <taxon>Nitrosospira</taxon>
    </lineage>
</organism>
<dbReference type="PRINTS" id="PR00922">
    <property type="entry name" value="DADACBPTASE3"/>
</dbReference>
<keyword evidence="2" id="KW-0378">Hydrolase</keyword>
<dbReference type="InterPro" id="IPR000667">
    <property type="entry name" value="Peptidase_S13"/>
</dbReference>
<dbReference type="PANTHER" id="PTHR30023:SF0">
    <property type="entry name" value="PENICILLIN-SENSITIVE CARBOXYPEPTIDASE A"/>
    <property type="match status" value="1"/>
</dbReference>
<accession>A0A1I7IA25</accession>
<dbReference type="OrthoDB" id="9802627at2"/>
<proteinExistence type="inferred from homology"/>
<dbReference type="PANTHER" id="PTHR30023">
    <property type="entry name" value="D-ALANYL-D-ALANINE CARBOXYPEPTIDASE"/>
    <property type="match status" value="1"/>
</dbReference>
<dbReference type="NCBIfam" id="TIGR00666">
    <property type="entry name" value="PBP4"/>
    <property type="match status" value="1"/>
</dbReference>
<evidence type="ECO:0000313" key="3">
    <source>
        <dbReference type="EMBL" id="SFU69704.1"/>
    </source>
</evidence>
<dbReference type="Gene3D" id="3.50.80.20">
    <property type="entry name" value="D-Ala-D-Ala carboxypeptidase C, peptidase S13"/>
    <property type="match status" value="1"/>
</dbReference>
<evidence type="ECO:0000313" key="4">
    <source>
        <dbReference type="Proteomes" id="UP000182649"/>
    </source>
</evidence>
<dbReference type="Gene3D" id="3.40.710.10">
    <property type="entry name" value="DD-peptidase/beta-lactamase superfamily"/>
    <property type="match status" value="1"/>
</dbReference>
<sequence>MALLTLLENSLEKPQKNLTGSSSGNSLTNLHRAPLARAVKWALCSLLVFLPLPGLALDLPLAVKHALAQAGIPRSAVGIYVHETGAAQPLLAINADTGMNPASVMKLLTTFAGLELLGPAYAWKTELYVDGIIRDEALHGNLIIKGYGDPRLNLENFWLLTRRLRQTGLREITGDLVLDSSHFDLPGSDPAAFDGKPYRAYNVLPEALMVNYRTLALRLLPQPESRSVRIVVDPLLPSLDLKNSLTLTNGACNDWKDALGTDIQSGPGLDSRVSVTLKGSYAFGCGEKTLFLSVHDTARYTFDLFRQLWEQQGGVLRGTVRRSAAPGGTVPLETHQSPPLADIVRDINKFSNNTAARQLYLTLGLGSEPFREPQVMPASFSIGYGNGRAAENGTIPSLDGIRENPDPSRATLARSEKAMRQWLASRQLVFPELILENGAGLSRNERISAGHMGQLLLAAFQSPVMPEFISSLPIAAVDGTMKKRLNRSGAAGQAHIKTGLLEGVKTMAGYVRDKSGRRSVVVFFINHPRAESGQVAMDALLDCVYEGAK</sequence>
<name>A0A1I7IA25_9PROT</name>
<gene>
    <name evidence="3" type="ORF">SAMN05216417_11644</name>
</gene>
<keyword evidence="3" id="KW-0645">Protease</keyword>
<dbReference type="GO" id="GO:0006508">
    <property type="term" value="P:proteolysis"/>
    <property type="evidence" value="ECO:0007669"/>
    <property type="project" value="InterPro"/>
</dbReference>
<comment type="similarity">
    <text evidence="1">Belongs to the peptidase S13 family.</text>
</comment>
<dbReference type="EMBL" id="FPBZ01000016">
    <property type="protein sequence ID" value="SFU69704.1"/>
    <property type="molecule type" value="Genomic_DNA"/>
</dbReference>
<dbReference type="RefSeq" id="WP_074975520.1">
    <property type="nucleotide sequence ID" value="NZ_FPBZ01000016.1"/>
</dbReference>
<dbReference type="InterPro" id="IPR012338">
    <property type="entry name" value="Beta-lactam/transpept-like"/>
</dbReference>
<dbReference type="AlphaFoldDB" id="A0A1I7IA25"/>